<accession>A0ABT1WL33</accession>
<dbReference type="Pfam" id="PF00817">
    <property type="entry name" value="IMS"/>
    <property type="match status" value="1"/>
</dbReference>
<dbReference type="InterPro" id="IPR022880">
    <property type="entry name" value="DNApol_IV"/>
</dbReference>
<evidence type="ECO:0000313" key="8">
    <source>
        <dbReference type="EMBL" id="MCQ9208999.1"/>
    </source>
</evidence>
<evidence type="ECO:0000256" key="5">
    <source>
        <dbReference type="ARBA" id="ARBA00022932"/>
    </source>
</evidence>
<dbReference type="InterPro" id="IPR050116">
    <property type="entry name" value="DNA_polymerase-Y"/>
</dbReference>
<dbReference type="Gene3D" id="3.30.70.270">
    <property type="match status" value="1"/>
</dbReference>
<comment type="similarity">
    <text evidence="1 6">Belongs to the DNA polymerase type-Y family.</text>
</comment>
<dbReference type="InterPro" id="IPR017961">
    <property type="entry name" value="DNA_pol_Y-fam_little_finger"/>
</dbReference>
<dbReference type="HAMAP" id="MF_01113">
    <property type="entry name" value="DNApol_IV"/>
    <property type="match status" value="1"/>
</dbReference>
<comment type="cofactor">
    <cofactor evidence="6">
        <name>Mg(2+)</name>
        <dbReference type="ChEBI" id="CHEBI:18420"/>
    </cofactor>
    <text evidence="6">Binds 2 magnesium ions per subunit.</text>
</comment>
<dbReference type="GO" id="GO:0003887">
    <property type="term" value="F:DNA-directed DNA polymerase activity"/>
    <property type="evidence" value="ECO:0007669"/>
    <property type="project" value="UniProtKB-EC"/>
</dbReference>
<dbReference type="Gene3D" id="1.10.150.20">
    <property type="entry name" value="5' to 3' exonuclease, C-terminal subdomain"/>
    <property type="match status" value="1"/>
</dbReference>
<dbReference type="InterPro" id="IPR024728">
    <property type="entry name" value="PolY_HhH_motif"/>
</dbReference>
<proteinExistence type="inferred from homology"/>
<keyword evidence="6" id="KW-0460">Magnesium</keyword>
<evidence type="ECO:0000256" key="3">
    <source>
        <dbReference type="ARBA" id="ARBA00022695"/>
    </source>
</evidence>
<keyword evidence="6" id="KW-0238">DNA-binding</keyword>
<evidence type="ECO:0000256" key="2">
    <source>
        <dbReference type="ARBA" id="ARBA00022457"/>
    </source>
</evidence>
<feature type="site" description="Substrate discrimination" evidence="6">
    <location>
        <position position="15"/>
    </location>
</feature>
<keyword evidence="5 6" id="KW-0239">DNA-directed DNA polymerase</keyword>
<keyword evidence="6" id="KW-0479">Metal-binding</keyword>
<dbReference type="Pfam" id="PF11798">
    <property type="entry name" value="IMS_HHH"/>
    <property type="match status" value="1"/>
</dbReference>
<dbReference type="PANTHER" id="PTHR11076:SF33">
    <property type="entry name" value="DNA POLYMERASE KAPPA"/>
    <property type="match status" value="1"/>
</dbReference>
<dbReference type="InterPro" id="IPR043128">
    <property type="entry name" value="Rev_trsase/Diguanyl_cyclase"/>
</dbReference>
<feature type="active site" evidence="6">
    <location>
        <position position="106"/>
    </location>
</feature>
<comment type="function">
    <text evidence="6">Poorly processive, error-prone DNA polymerase involved in untargeted mutagenesis. Copies undamaged DNA at stalled replication forks, which arise in vivo from mismatched or misaligned primer ends. These misaligned primers can be extended by PolIV. Exhibits no 3'-5' exonuclease (proofreading) activity. May be involved in translesional synthesis, in conjunction with the beta clamp from PolIII.</text>
</comment>
<keyword evidence="6 8" id="KW-0808">Transferase</keyword>
<dbReference type="Gene3D" id="3.30.1490.100">
    <property type="entry name" value="DNA polymerase, Y-family, little finger domain"/>
    <property type="match status" value="1"/>
</dbReference>
<organism evidence="8 9">
    <name type="scientific">Granulicatella seriolae</name>
    <dbReference type="NCBI Taxonomy" id="2967226"/>
    <lineage>
        <taxon>Bacteria</taxon>
        <taxon>Bacillati</taxon>
        <taxon>Bacillota</taxon>
        <taxon>Bacilli</taxon>
        <taxon>Lactobacillales</taxon>
        <taxon>Carnobacteriaceae</taxon>
        <taxon>Granulicatella</taxon>
    </lineage>
</organism>
<dbReference type="NCBIfam" id="NF010731">
    <property type="entry name" value="PRK14133.1"/>
    <property type="match status" value="1"/>
</dbReference>
<dbReference type="RefSeq" id="WP_256944116.1">
    <property type="nucleotide sequence ID" value="NZ_JANHNZ010000001.1"/>
</dbReference>
<evidence type="ECO:0000313" key="9">
    <source>
        <dbReference type="Proteomes" id="UP001059480"/>
    </source>
</evidence>
<comment type="subunit">
    <text evidence="6">Monomer.</text>
</comment>
<dbReference type="Proteomes" id="UP001059480">
    <property type="component" value="Unassembled WGS sequence"/>
</dbReference>
<dbReference type="InterPro" id="IPR001126">
    <property type="entry name" value="UmuC"/>
</dbReference>
<feature type="domain" description="UmuC" evidence="7">
    <location>
        <begin position="6"/>
        <end position="187"/>
    </location>
</feature>
<dbReference type="PANTHER" id="PTHR11076">
    <property type="entry name" value="DNA REPAIR POLYMERASE UMUC / TRANSFERASE FAMILY MEMBER"/>
    <property type="match status" value="1"/>
</dbReference>
<comment type="caution">
    <text evidence="8">The sequence shown here is derived from an EMBL/GenBank/DDBJ whole genome shotgun (WGS) entry which is preliminary data.</text>
</comment>
<dbReference type="SUPFAM" id="SSF56672">
    <property type="entry name" value="DNA/RNA polymerases"/>
    <property type="match status" value="1"/>
</dbReference>
<keyword evidence="3 6" id="KW-0548">Nucleotidyltransferase</keyword>
<dbReference type="InterPro" id="IPR036775">
    <property type="entry name" value="DNA_pol_Y-fam_lit_finger_sf"/>
</dbReference>
<keyword evidence="6" id="KW-0234">DNA repair</keyword>
<keyword evidence="4 6" id="KW-0235">DNA replication</keyword>
<reference evidence="8" key="1">
    <citation type="submission" date="2022-07" db="EMBL/GenBank/DDBJ databases">
        <authorList>
            <person name="Jung M.-Y."/>
            <person name="Lee M."/>
        </authorList>
    </citation>
    <scope>NUCLEOTIDE SEQUENCE</scope>
    <source>
        <strain evidence="8">S8</strain>
    </source>
</reference>
<keyword evidence="6" id="KW-0963">Cytoplasm</keyword>
<dbReference type="EC" id="2.7.7.7" evidence="6"/>
<reference evidence="8" key="2">
    <citation type="journal article" date="2023" name="Curr. Microbiol.">
        <title>Granulicatella seriolae sp. nov., a Novel Facultative Anaerobe Isolated from Yellowtail Marine Fish.</title>
        <authorList>
            <person name="Lee M."/>
            <person name="Choi Y.J."/>
            <person name="Farooq A."/>
            <person name="Jeong J.B."/>
            <person name="Jung M.Y."/>
        </authorList>
    </citation>
    <scope>NUCLEOTIDE SEQUENCE</scope>
    <source>
        <strain evidence="8">S8</strain>
    </source>
</reference>
<dbReference type="SUPFAM" id="SSF100879">
    <property type="entry name" value="Lesion bypass DNA polymerase (Y-family), little finger domain"/>
    <property type="match status" value="1"/>
</dbReference>
<dbReference type="CDD" id="cd03586">
    <property type="entry name" value="PolY_Pol_IV_kappa"/>
    <property type="match status" value="1"/>
</dbReference>
<reference evidence="8" key="3">
    <citation type="journal article" date="2023" name="Microbiol. Resour. Announc.">
        <title>Draft Genome Sequence of Granulicatella sp. Strain S8, Isolated from a Marine Fish, Seriola quinqueradiata.</title>
        <authorList>
            <person name="Lee M."/>
            <person name="Farooq A."/>
            <person name="Jeong J.B."/>
            <person name="Jung M.Y."/>
        </authorList>
    </citation>
    <scope>NUCLEOTIDE SEQUENCE</scope>
    <source>
        <strain evidence="8">S8</strain>
    </source>
</reference>
<evidence type="ECO:0000256" key="4">
    <source>
        <dbReference type="ARBA" id="ARBA00022705"/>
    </source>
</evidence>
<evidence type="ECO:0000256" key="1">
    <source>
        <dbReference type="ARBA" id="ARBA00010945"/>
    </source>
</evidence>
<dbReference type="Gene3D" id="3.40.1170.60">
    <property type="match status" value="1"/>
</dbReference>
<dbReference type="Pfam" id="PF11799">
    <property type="entry name" value="IMS_C"/>
    <property type="match status" value="1"/>
</dbReference>
<comment type="subcellular location">
    <subcellularLocation>
        <location evidence="6">Cytoplasm</location>
    </subcellularLocation>
</comment>
<gene>
    <name evidence="6 8" type="primary">dinB</name>
    <name evidence="8" type="ORF">NPA36_00260</name>
</gene>
<dbReference type="PROSITE" id="PS50173">
    <property type="entry name" value="UMUC"/>
    <property type="match status" value="1"/>
</dbReference>
<evidence type="ECO:0000256" key="6">
    <source>
        <dbReference type="HAMAP-Rule" id="MF_01113"/>
    </source>
</evidence>
<feature type="binding site" evidence="6">
    <location>
        <position position="105"/>
    </location>
    <ligand>
        <name>Mg(2+)</name>
        <dbReference type="ChEBI" id="CHEBI:18420"/>
    </ligand>
</feature>
<keyword evidence="6" id="KW-0227">DNA damage</keyword>
<name>A0ABT1WL33_9LACT</name>
<protein>
    <recommendedName>
        <fullName evidence="6">DNA polymerase IV</fullName>
        <shortName evidence="6">Pol IV</shortName>
        <ecNumber evidence="6">2.7.7.7</ecNumber>
    </recommendedName>
</protein>
<keyword evidence="2 6" id="KW-0515">Mutator protein</keyword>
<feature type="binding site" evidence="6">
    <location>
        <position position="10"/>
    </location>
    <ligand>
        <name>Mg(2+)</name>
        <dbReference type="ChEBI" id="CHEBI:18420"/>
    </ligand>
</feature>
<comment type="catalytic activity">
    <reaction evidence="6">
        <text>DNA(n) + a 2'-deoxyribonucleoside 5'-triphosphate = DNA(n+1) + diphosphate</text>
        <dbReference type="Rhea" id="RHEA:22508"/>
        <dbReference type="Rhea" id="RHEA-COMP:17339"/>
        <dbReference type="Rhea" id="RHEA-COMP:17340"/>
        <dbReference type="ChEBI" id="CHEBI:33019"/>
        <dbReference type="ChEBI" id="CHEBI:61560"/>
        <dbReference type="ChEBI" id="CHEBI:173112"/>
        <dbReference type="EC" id="2.7.7.7"/>
    </reaction>
</comment>
<evidence type="ECO:0000259" key="7">
    <source>
        <dbReference type="PROSITE" id="PS50173"/>
    </source>
</evidence>
<dbReference type="NCBIfam" id="NF002677">
    <property type="entry name" value="PRK02406.1"/>
    <property type="match status" value="1"/>
</dbReference>
<keyword evidence="9" id="KW-1185">Reference proteome</keyword>
<dbReference type="EMBL" id="JANHNZ010000001">
    <property type="protein sequence ID" value="MCQ9208999.1"/>
    <property type="molecule type" value="Genomic_DNA"/>
</dbReference>
<sequence>MVGRKILHIDMDAFFASVEQREHPEWRGKPVIVGGKSIQRGVVSTCSYEARQYGVHSAMPVKEALALCPQAILASSNFELYRKVSRQVREIFYKYTDLVEPLSIDEAYLDVTENKLNIGSATIVAKCIKEEIFQVTGLTCSVGVSFNKFLAKVASGFEKPAGITVVDYERFPNFIAELPIEDFYGVGKVSAQKLKESGIKTGKDLLDLELVDLTRKFGKQGYILYHQVRGKSNDILVLNRKRKSISKERTFLSDTDDEQKLIGALENFSKEIAEELQMKQLVGKSVSLKIRDKSFQTMNRSHSLTYYFNDQNTIFTEVIDLFEKIYRQEDIRLIGVNIGLLEEATSAYQQLSLFD</sequence>
<dbReference type="InterPro" id="IPR043502">
    <property type="entry name" value="DNA/RNA_pol_sf"/>
</dbReference>